<sequence>MDSDQSLQNYQPPTTGYAPAPQNFKNEDPLPDKPQDGYGYTPISEPQKQTNNSAIVVISQPTPTIATRSVISRDLDDSHLRLSIICIILSCFCGTWPVVFLFSVPAFIFSLLARHAEARGNIRWVQIYSCLALGCNIVGLVSGVILILTVIILIIVW</sequence>
<evidence type="ECO:0000256" key="3">
    <source>
        <dbReference type="ARBA" id="ARBA00022692"/>
    </source>
</evidence>
<comment type="similarity">
    <text evidence="2">Belongs to the CD225/Dispanin family.</text>
</comment>
<evidence type="ECO:0000256" key="4">
    <source>
        <dbReference type="ARBA" id="ARBA00022989"/>
    </source>
</evidence>
<evidence type="ECO:0000256" key="7">
    <source>
        <dbReference type="SAM" id="Phobius"/>
    </source>
</evidence>
<proteinExistence type="inferred from homology"/>
<dbReference type="EnsemblMetazoa" id="XM_019994827.1">
    <property type="protein sequence ID" value="XP_019850386.1"/>
    <property type="gene ID" value="LOC109581062"/>
</dbReference>
<protein>
    <submittedName>
        <fullName evidence="8">Uncharacterized protein</fullName>
    </submittedName>
</protein>
<organism evidence="8 9">
    <name type="scientific">Amphimedon queenslandica</name>
    <name type="common">Sponge</name>
    <dbReference type="NCBI Taxonomy" id="400682"/>
    <lineage>
        <taxon>Eukaryota</taxon>
        <taxon>Metazoa</taxon>
        <taxon>Porifera</taxon>
        <taxon>Demospongiae</taxon>
        <taxon>Heteroscleromorpha</taxon>
        <taxon>Haplosclerida</taxon>
        <taxon>Niphatidae</taxon>
        <taxon>Amphimedon</taxon>
    </lineage>
</organism>
<feature type="region of interest" description="Disordered" evidence="6">
    <location>
        <begin position="1"/>
        <end position="47"/>
    </location>
</feature>
<dbReference type="Pfam" id="PF04505">
    <property type="entry name" value="CD225"/>
    <property type="match status" value="1"/>
</dbReference>
<dbReference type="RefSeq" id="XP_019850386.1">
    <property type="nucleotide sequence ID" value="XM_019994827.1"/>
</dbReference>
<reference evidence="9" key="1">
    <citation type="journal article" date="2010" name="Nature">
        <title>The Amphimedon queenslandica genome and the evolution of animal complexity.</title>
        <authorList>
            <person name="Srivastava M."/>
            <person name="Simakov O."/>
            <person name="Chapman J."/>
            <person name="Fahey B."/>
            <person name="Gauthier M.E."/>
            <person name="Mitros T."/>
            <person name="Richards G.S."/>
            <person name="Conaco C."/>
            <person name="Dacre M."/>
            <person name="Hellsten U."/>
            <person name="Larroux C."/>
            <person name="Putnam N.H."/>
            <person name="Stanke M."/>
            <person name="Adamska M."/>
            <person name="Darling A."/>
            <person name="Degnan S.M."/>
            <person name="Oakley T.H."/>
            <person name="Plachetzki D.C."/>
            <person name="Zhai Y."/>
            <person name="Adamski M."/>
            <person name="Calcino A."/>
            <person name="Cummins S.F."/>
            <person name="Goodstein D.M."/>
            <person name="Harris C."/>
            <person name="Jackson D.J."/>
            <person name="Leys S.P."/>
            <person name="Shu S."/>
            <person name="Woodcroft B.J."/>
            <person name="Vervoort M."/>
            <person name="Kosik K.S."/>
            <person name="Manning G."/>
            <person name="Degnan B.M."/>
            <person name="Rokhsar D.S."/>
        </authorList>
    </citation>
    <scope>NUCLEOTIDE SEQUENCE [LARGE SCALE GENOMIC DNA]</scope>
</reference>
<evidence type="ECO:0000256" key="1">
    <source>
        <dbReference type="ARBA" id="ARBA00004370"/>
    </source>
</evidence>
<accession>A0AAN0J0Z0</accession>
<name>A0AAN0J0Z0_AMPQE</name>
<keyword evidence="3 7" id="KW-0812">Transmembrane</keyword>
<dbReference type="KEGG" id="aqu:109581062"/>
<feature type="transmembrane region" description="Helical" evidence="7">
    <location>
        <begin position="125"/>
        <end position="156"/>
    </location>
</feature>
<dbReference type="GeneID" id="109581062"/>
<comment type="subcellular location">
    <subcellularLocation>
        <location evidence="1">Membrane</location>
    </subcellularLocation>
</comment>
<dbReference type="InterPro" id="IPR007593">
    <property type="entry name" value="CD225/Dispanin_fam"/>
</dbReference>
<evidence type="ECO:0000313" key="9">
    <source>
        <dbReference type="Proteomes" id="UP000007879"/>
    </source>
</evidence>
<dbReference type="Proteomes" id="UP000007879">
    <property type="component" value="Unassembled WGS sequence"/>
</dbReference>
<evidence type="ECO:0000256" key="2">
    <source>
        <dbReference type="ARBA" id="ARBA00006843"/>
    </source>
</evidence>
<feature type="compositionally biased region" description="Polar residues" evidence="6">
    <location>
        <begin position="1"/>
        <end position="14"/>
    </location>
</feature>
<feature type="transmembrane region" description="Helical" evidence="7">
    <location>
        <begin position="82"/>
        <end position="113"/>
    </location>
</feature>
<dbReference type="AlphaFoldDB" id="A0AAN0J0Z0"/>
<feature type="compositionally biased region" description="Basic and acidic residues" evidence="6">
    <location>
        <begin position="25"/>
        <end position="35"/>
    </location>
</feature>
<evidence type="ECO:0000256" key="6">
    <source>
        <dbReference type="SAM" id="MobiDB-lite"/>
    </source>
</evidence>
<reference evidence="8" key="2">
    <citation type="submission" date="2024-06" db="UniProtKB">
        <authorList>
            <consortium name="EnsemblMetazoa"/>
        </authorList>
    </citation>
    <scope>IDENTIFICATION</scope>
</reference>
<keyword evidence="9" id="KW-1185">Reference proteome</keyword>
<evidence type="ECO:0000256" key="5">
    <source>
        <dbReference type="ARBA" id="ARBA00023136"/>
    </source>
</evidence>
<evidence type="ECO:0000313" key="8">
    <source>
        <dbReference type="EnsemblMetazoa" id="XP_019850386.1"/>
    </source>
</evidence>
<keyword evidence="5 7" id="KW-0472">Membrane</keyword>
<keyword evidence="4 7" id="KW-1133">Transmembrane helix</keyword>